<dbReference type="Pfam" id="PF12833">
    <property type="entry name" value="HTH_18"/>
    <property type="match status" value="1"/>
</dbReference>
<dbReference type="PANTHER" id="PTHR46796">
    <property type="entry name" value="HTH-TYPE TRANSCRIPTIONAL ACTIVATOR RHAS-RELATED"/>
    <property type="match status" value="1"/>
</dbReference>
<evidence type="ECO:0000256" key="1">
    <source>
        <dbReference type="ARBA" id="ARBA00023015"/>
    </source>
</evidence>
<keyword evidence="3" id="KW-0804">Transcription</keyword>
<dbReference type="SMART" id="SM00342">
    <property type="entry name" value="HTH_ARAC"/>
    <property type="match status" value="1"/>
</dbReference>
<dbReference type="PROSITE" id="PS00041">
    <property type="entry name" value="HTH_ARAC_FAMILY_1"/>
    <property type="match status" value="1"/>
</dbReference>
<keyword evidence="2" id="KW-0238">DNA-binding</keyword>
<comment type="caution">
    <text evidence="5">The sequence shown here is derived from an EMBL/GenBank/DDBJ whole genome shotgun (WGS) entry which is preliminary data.</text>
</comment>
<dbReference type="PROSITE" id="PS01124">
    <property type="entry name" value="HTH_ARAC_FAMILY_2"/>
    <property type="match status" value="1"/>
</dbReference>
<dbReference type="EMBL" id="RSCL01000001">
    <property type="protein sequence ID" value="RUT10148.1"/>
    <property type="molecule type" value="Genomic_DNA"/>
</dbReference>
<dbReference type="GO" id="GO:0003700">
    <property type="term" value="F:DNA-binding transcription factor activity"/>
    <property type="evidence" value="ECO:0007669"/>
    <property type="project" value="InterPro"/>
</dbReference>
<dbReference type="Proteomes" id="UP000271624">
    <property type="component" value="Unassembled WGS sequence"/>
</dbReference>
<organism evidence="5 6">
    <name type="scientific">Dulcicalothrix desertica PCC 7102</name>
    <dbReference type="NCBI Taxonomy" id="232991"/>
    <lineage>
        <taxon>Bacteria</taxon>
        <taxon>Bacillati</taxon>
        <taxon>Cyanobacteriota</taxon>
        <taxon>Cyanophyceae</taxon>
        <taxon>Nostocales</taxon>
        <taxon>Calotrichaceae</taxon>
        <taxon>Dulcicalothrix</taxon>
    </lineage>
</organism>
<dbReference type="InterPro" id="IPR009057">
    <property type="entry name" value="Homeodomain-like_sf"/>
</dbReference>
<evidence type="ECO:0000259" key="4">
    <source>
        <dbReference type="PROSITE" id="PS01124"/>
    </source>
</evidence>
<dbReference type="RefSeq" id="WP_127078754.1">
    <property type="nucleotide sequence ID" value="NZ_RSCL01000001.1"/>
</dbReference>
<dbReference type="SUPFAM" id="SSF51182">
    <property type="entry name" value="RmlC-like cupins"/>
    <property type="match status" value="1"/>
</dbReference>
<dbReference type="SUPFAM" id="SSF46689">
    <property type="entry name" value="Homeodomain-like"/>
    <property type="match status" value="2"/>
</dbReference>
<gene>
    <name evidence="5" type="ORF">DSM106972_006430</name>
</gene>
<evidence type="ECO:0000256" key="2">
    <source>
        <dbReference type="ARBA" id="ARBA00023125"/>
    </source>
</evidence>
<name>A0A3S1AVL0_9CYAN</name>
<dbReference type="InterPro" id="IPR011051">
    <property type="entry name" value="RmlC_Cupin_sf"/>
</dbReference>
<dbReference type="GO" id="GO:0043565">
    <property type="term" value="F:sequence-specific DNA binding"/>
    <property type="evidence" value="ECO:0007669"/>
    <property type="project" value="InterPro"/>
</dbReference>
<keyword evidence="6" id="KW-1185">Reference proteome</keyword>
<dbReference type="Gene3D" id="1.10.10.60">
    <property type="entry name" value="Homeodomain-like"/>
    <property type="match status" value="2"/>
</dbReference>
<reference evidence="5" key="2">
    <citation type="journal article" date="2019" name="Genome Biol. Evol.">
        <title>Day and night: Metabolic profiles and evolutionary relationships of six axenic non-marine cyanobacteria.</title>
        <authorList>
            <person name="Will S.E."/>
            <person name="Henke P."/>
            <person name="Boedeker C."/>
            <person name="Huang S."/>
            <person name="Brinkmann H."/>
            <person name="Rohde M."/>
            <person name="Jarek M."/>
            <person name="Friedl T."/>
            <person name="Seufert S."/>
            <person name="Schumacher M."/>
            <person name="Overmann J."/>
            <person name="Neumann-Schaal M."/>
            <person name="Petersen J."/>
        </authorList>
    </citation>
    <scope>NUCLEOTIDE SEQUENCE [LARGE SCALE GENOMIC DNA]</scope>
    <source>
        <strain evidence="5">PCC 7102</strain>
    </source>
</reference>
<accession>A0A3S1AVL0</accession>
<evidence type="ECO:0000256" key="3">
    <source>
        <dbReference type="ARBA" id="ARBA00023163"/>
    </source>
</evidence>
<keyword evidence="1" id="KW-0805">Transcription regulation</keyword>
<feature type="domain" description="HTH araC/xylS-type" evidence="4">
    <location>
        <begin position="185"/>
        <end position="282"/>
    </location>
</feature>
<dbReference type="InterPro" id="IPR018060">
    <property type="entry name" value="HTH_AraC"/>
</dbReference>
<dbReference type="InterPro" id="IPR018062">
    <property type="entry name" value="HTH_AraC-typ_CS"/>
</dbReference>
<dbReference type="PANTHER" id="PTHR46796:SF6">
    <property type="entry name" value="ARAC SUBFAMILY"/>
    <property type="match status" value="1"/>
</dbReference>
<dbReference type="AlphaFoldDB" id="A0A3S1AVL0"/>
<dbReference type="InterPro" id="IPR050204">
    <property type="entry name" value="AraC_XylS_family_regulators"/>
</dbReference>
<protein>
    <submittedName>
        <fullName evidence="5">AraC family transcriptional regulator</fullName>
    </submittedName>
</protein>
<reference evidence="5" key="1">
    <citation type="submission" date="2018-12" db="EMBL/GenBank/DDBJ databases">
        <authorList>
            <person name="Will S."/>
            <person name="Neumann-Schaal M."/>
            <person name="Henke P."/>
        </authorList>
    </citation>
    <scope>NUCLEOTIDE SEQUENCE</scope>
    <source>
        <strain evidence="5">PCC 7102</strain>
    </source>
</reference>
<proteinExistence type="predicted"/>
<sequence length="283" mass="32094">MLIDFKKHNPSELLLPRPPILSTYPARWDEFVFEHHCQPPGDNDEVSIINGHAVLIFTHINKRVHAERKLDGKLRDDPVQEGDVIIIPQGVGHGVRAYDEAEFFALVMAPTYFKSELVPHFARRDALLHQIALAMKTVLTNELTGSRLYAETMVNAVAVHLMQHYATKKPIIQNYQSGLSPSQLKLVIEYINEHLDQNLSLNELSALTQTSPHYFSQLFKQATGVPPHKYVITCRVTRAKELLQKGESISQVAQQVGFANQSHLNLHFVRQFGATPKQILKNR</sequence>
<dbReference type="OrthoDB" id="516605at2"/>
<evidence type="ECO:0000313" key="6">
    <source>
        <dbReference type="Proteomes" id="UP000271624"/>
    </source>
</evidence>
<evidence type="ECO:0000313" key="5">
    <source>
        <dbReference type="EMBL" id="RUT10148.1"/>
    </source>
</evidence>